<name>A0A7S4ER27_9STRA</name>
<sequence>MAKSYFHLSLCLAGTIACLSADIAQANLNAGVKKNSNQLYHERKESSQIEKFFKQLPSIENEVESLFEEVSFYSAFEPSPLVDQNKYNNEVEDVFRRALQFKPVQSTTQQEGQSTQNAGSSFLSDHLQSAGVFGGSGARKGGIRGSGGDSTEPLLPLSERLNVGETGAIPQTGNVGKIAKSSSSFKVVAKSVSKGIKSTKSTRPDKDINSGLKHQKFKKDKRYKGEKRSIDHKLTKSGKQDDKFSYDPYDADDDTYALHDDWSFDSWSWELVEEDNNAEQSRAYNEANKQVTVDDSSIWQDNTFGGMKGWRAGPINTASTSENMMGRMNPVMGKLDSGEVTSGGELQKSQMDEYKQPYVFTNTQPNPKTGNYQFNFPTIQHMLFSGPIHLKAHSPIDLSIMDPEIFAVLQSILTPYLQETMGPTLHGYTLEVDYSRAHDKSVGENDIETLMEVKCAFKVVSNSVYSFKLINHSQASRWINDFFAGPEIYKLMEALRSDNIPVNDITFVDQDFQISATVAEANNQMVSAGSPVFKNPEKSSPGAMVWITLSVFVIGMLLFLQYTGRLPSNAQIGEFSLTARDSIARHSATARDSITRNTATARDSIAKHGKMARNSIAKHMPSPVKKGESKPLKKILGIDSDDDEIRERRRTYSGTFRRHPTGGLQKAALQKTPALSVHYLAESASTSSSSAASSDGDVPRLCKKSTSFTDMLDQDEYSYSNFSGDYDLSYAPSTPSRRTSTGDEFSVTDTLGYDSSIHGRETLLGRVSKTVSQAAYLMTPGNSSQKQEEPLKSPIPSSAPRRVTAADIASPRDLDNWSVRSYETRSPSRKSPSDHPLYREWNESETPTQRSPSDHPLYRGWSDSGPELRIQSSDGNDTKESSDRQTLSMPRFT</sequence>
<proteinExistence type="predicted"/>
<feature type="region of interest" description="Disordered" evidence="1">
    <location>
        <begin position="194"/>
        <end position="243"/>
    </location>
</feature>
<gene>
    <name evidence="3" type="ORF">PAUS00366_LOCUS22979</name>
</gene>
<evidence type="ECO:0000256" key="1">
    <source>
        <dbReference type="SAM" id="MobiDB-lite"/>
    </source>
</evidence>
<keyword evidence="2" id="KW-0732">Signal</keyword>
<dbReference type="PROSITE" id="PS51257">
    <property type="entry name" value="PROKAR_LIPOPROTEIN"/>
    <property type="match status" value="1"/>
</dbReference>
<evidence type="ECO:0000313" key="3">
    <source>
        <dbReference type="EMBL" id="CAE0730193.1"/>
    </source>
</evidence>
<dbReference type="AlphaFoldDB" id="A0A7S4ER27"/>
<feature type="compositionally biased region" description="Basic and acidic residues" evidence="1">
    <location>
        <begin position="226"/>
        <end position="243"/>
    </location>
</feature>
<organism evidence="3">
    <name type="scientific">Pseudo-nitzschia australis</name>
    <dbReference type="NCBI Taxonomy" id="44445"/>
    <lineage>
        <taxon>Eukaryota</taxon>
        <taxon>Sar</taxon>
        <taxon>Stramenopiles</taxon>
        <taxon>Ochrophyta</taxon>
        <taxon>Bacillariophyta</taxon>
        <taxon>Bacillariophyceae</taxon>
        <taxon>Bacillariophycidae</taxon>
        <taxon>Bacillariales</taxon>
        <taxon>Bacillariaceae</taxon>
        <taxon>Pseudo-nitzschia</taxon>
    </lineage>
</organism>
<evidence type="ECO:0008006" key="4">
    <source>
        <dbReference type="Google" id="ProtNLM"/>
    </source>
</evidence>
<feature type="compositionally biased region" description="Polar residues" evidence="1">
    <location>
        <begin position="884"/>
        <end position="893"/>
    </location>
</feature>
<feature type="compositionally biased region" description="Basic residues" evidence="1">
    <location>
        <begin position="213"/>
        <end position="225"/>
    </location>
</feature>
<reference evidence="3" key="1">
    <citation type="submission" date="2021-01" db="EMBL/GenBank/DDBJ databases">
        <authorList>
            <person name="Corre E."/>
            <person name="Pelletier E."/>
            <person name="Niang G."/>
            <person name="Scheremetjew M."/>
            <person name="Finn R."/>
            <person name="Kale V."/>
            <person name="Holt S."/>
            <person name="Cochrane G."/>
            <person name="Meng A."/>
            <person name="Brown T."/>
            <person name="Cohen L."/>
        </authorList>
    </citation>
    <scope>NUCLEOTIDE SEQUENCE</scope>
    <source>
        <strain evidence="3">10249 10 AB</strain>
    </source>
</reference>
<feature type="compositionally biased region" description="Basic and acidic residues" evidence="1">
    <location>
        <begin position="831"/>
        <end position="842"/>
    </location>
</feature>
<protein>
    <recommendedName>
        <fullName evidence="4">SMP-LTD domain-containing protein</fullName>
    </recommendedName>
</protein>
<feature type="region of interest" description="Disordered" evidence="1">
    <location>
        <begin position="779"/>
        <end position="893"/>
    </location>
</feature>
<evidence type="ECO:0000256" key="2">
    <source>
        <dbReference type="SAM" id="SignalP"/>
    </source>
</evidence>
<feature type="signal peptide" evidence="2">
    <location>
        <begin position="1"/>
        <end position="26"/>
    </location>
</feature>
<dbReference type="EMBL" id="HBIX01035145">
    <property type="protein sequence ID" value="CAE0730193.1"/>
    <property type="molecule type" value="Transcribed_RNA"/>
</dbReference>
<feature type="chain" id="PRO_5030587982" description="SMP-LTD domain-containing protein" evidence="2">
    <location>
        <begin position="27"/>
        <end position="893"/>
    </location>
</feature>
<accession>A0A7S4ER27</accession>